<keyword evidence="5" id="KW-1133">Transmembrane helix</keyword>
<dbReference type="InterPro" id="IPR050640">
    <property type="entry name" value="Bact_2-comp_sensor_kinase"/>
</dbReference>
<dbReference type="PROSITE" id="PS50885">
    <property type="entry name" value="HAMP"/>
    <property type="match status" value="1"/>
</dbReference>
<keyword evidence="2" id="KW-0597">Phosphoprotein</keyword>
<dbReference type="InterPro" id="IPR036890">
    <property type="entry name" value="HATPase_C_sf"/>
</dbReference>
<dbReference type="Pfam" id="PF00672">
    <property type="entry name" value="HAMP"/>
    <property type="match status" value="1"/>
</dbReference>
<dbReference type="InterPro" id="IPR010559">
    <property type="entry name" value="Sig_transdc_His_kin_internal"/>
</dbReference>
<evidence type="ECO:0000256" key="2">
    <source>
        <dbReference type="ARBA" id="ARBA00022553"/>
    </source>
</evidence>
<reference evidence="7" key="2">
    <citation type="submission" date="2021-04" db="EMBL/GenBank/DDBJ databases">
        <authorList>
            <person name="Gilroy R."/>
        </authorList>
    </citation>
    <scope>NUCLEOTIDE SEQUENCE</scope>
    <source>
        <strain evidence="7">ChiSjej5B23-15282</strain>
    </source>
</reference>
<dbReference type="GO" id="GO:0016020">
    <property type="term" value="C:membrane"/>
    <property type="evidence" value="ECO:0007669"/>
    <property type="project" value="UniProtKB-SubCell"/>
</dbReference>
<dbReference type="SMART" id="SM00387">
    <property type="entry name" value="HATPase_c"/>
    <property type="match status" value="1"/>
</dbReference>
<evidence type="ECO:0000259" key="6">
    <source>
        <dbReference type="PROSITE" id="PS50885"/>
    </source>
</evidence>
<dbReference type="Pfam" id="PF06580">
    <property type="entry name" value="His_kinase"/>
    <property type="match status" value="1"/>
</dbReference>
<dbReference type="Proteomes" id="UP000824243">
    <property type="component" value="Unassembled WGS sequence"/>
</dbReference>
<dbReference type="AlphaFoldDB" id="A0A9D1VVY3"/>
<keyword evidence="4 7" id="KW-0418">Kinase</keyword>
<dbReference type="GO" id="GO:0000155">
    <property type="term" value="F:phosphorelay sensor kinase activity"/>
    <property type="evidence" value="ECO:0007669"/>
    <property type="project" value="InterPro"/>
</dbReference>
<sequence length="592" mass="67693">MSGKRKYSLRIRMMEINVGIALISLLLCGLLFIFSVSLMVRTYIDHDLDFFLEETAGNLEKRLEYIESTVNAVRASDLLRSYLVNGMTENEAEQVQQEFYHVTNINDSPNQGEEGDPVVDKVYLLRSQEEYIQDSYYALVAGEEEADIRIMQNVWSVYQETRSESIGFDTYFYTEQDALYLACPVLDDTMTEIGSLIFRIDPGVIAQIMQQMDGYQDSFWIMYTEKGKVIEAYPEDFASRETSWKKHAQPEPYICEIEGKEYRVFTKEMGMELRVSMGIPENHATRLLYDSIDIYVIGIICVLLAGVISFAIFTFRITRPIEEVKEKLKEVEKGDFHAKMPEYDSQEFSEISRGFNRMTKEIDHLVNEVYEKQILVRDMELKFLQTQMNPHFMFNVLNALALQAKIDGNDELSGKISVFSQLIQAKIYRSETEKVQIRQEMEYVRYYLEIQKFRYGDSLTYSVQVEEGVEECYIPKLCIQLVAENAVVHGLEPKMGGGRVDITAGQRDGKIQITVTDNGVGFGIDGEVSLPLKTESGDKSHNHVGLNNADSIIKLMYGKEYGIRIYSTAGEGTKVTITIPLDRQDGNAGSEQ</sequence>
<keyword evidence="5" id="KW-0472">Membrane</keyword>
<evidence type="ECO:0000256" key="4">
    <source>
        <dbReference type="ARBA" id="ARBA00022777"/>
    </source>
</evidence>
<evidence type="ECO:0000256" key="3">
    <source>
        <dbReference type="ARBA" id="ARBA00022679"/>
    </source>
</evidence>
<dbReference type="EMBL" id="DXFA01000018">
    <property type="protein sequence ID" value="HIX47608.1"/>
    <property type="molecule type" value="Genomic_DNA"/>
</dbReference>
<dbReference type="InterPro" id="IPR003594">
    <property type="entry name" value="HATPase_dom"/>
</dbReference>
<evidence type="ECO:0000313" key="7">
    <source>
        <dbReference type="EMBL" id="HIX47608.1"/>
    </source>
</evidence>
<dbReference type="SUPFAM" id="SSF158472">
    <property type="entry name" value="HAMP domain-like"/>
    <property type="match status" value="1"/>
</dbReference>
<dbReference type="CDD" id="cd06225">
    <property type="entry name" value="HAMP"/>
    <property type="match status" value="1"/>
</dbReference>
<reference evidence="7" key="1">
    <citation type="journal article" date="2021" name="PeerJ">
        <title>Extensive microbial diversity within the chicken gut microbiome revealed by metagenomics and culture.</title>
        <authorList>
            <person name="Gilroy R."/>
            <person name="Ravi A."/>
            <person name="Getino M."/>
            <person name="Pursley I."/>
            <person name="Horton D.L."/>
            <person name="Alikhan N.F."/>
            <person name="Baker D."/>
            <person name="Gharbi K."/>
            <person name="Hall N."/>
            <person name="Watson M."/>
            <person name="Adriaenssens E.M."/>
            <person name="Foster-Nyarko E."/>
            <person name="Jarju S."/>
            <person name="Secka A."/>
            <person name="Antonio M."/>
            <person name="Oren A."/>
            <person name="Chaudhuri R.R."/>
            <person name="La Ragione R."/>
            <person name="Hildebrand F."/>
            <person name="Pallen M.J."/>
        </authorList>
    </citation>
    <scope>NUCLEOTIDE SEQUENCE</scope>
    <source>
        <strain evidence="7">ChiSjej5B23-15282</strain>
    </source>
</reference>
<dbReference type="Gene3D" id="6.10.340.10">
    <property type="match status" value="1"/>
</dbReference>
<dbReference type="PANTHER" id="PTHR34220:SF7">
    <property type="entry name" value="SENSOR HISTIDINE KINASE YPDA"/>
    <property type="match status" value="1"/>
</dbReference>
<organism evidence="7 8">
    <name type="scientific">Candidatus Mediterraneibacter caccavium</name>
    <dbReference type="NCBI Taxonomy" id="2838661"/>
    <lineage>
        <taxon>Bacteria</taxon>
        <taxon>Bacillati</taxon>
        <taxon>Bacillota</taxon>
        <taxon>Clostridia</taxon>
        <taxon>Lachnospirales</taxon>
        <taxon>Lachnospiraceae</taxon>
        <taxon>Mediterraneibacter</taxon>
    </lineage>
</organism>
<dbReference type="Gene3D" id="3.30.565.10">
    <property type="entry name" value="Histidine kinase-like ATPase, C-terminal domain"/>
    <property type="match status" value="1"/>
</dbReference>
<dbReference type="Pfam" id="PF02518">
    <property type="entry name" value="HATPase_c"/>
    <property type="match status" value="1"/>
</dbReference>
<evidence type="ECO:0000256" key="1">
    <source>
        <dbReference type="ARBA" id="ARBA00004370"/>
    </source>
</evidence>
<dbReference type="SUPFAM" id="SSF55874">
    <property type="entry name" value="ATPase domain of HSP90 chaperone/DNA topoisomerase II/histidine kinase"/>
    <property type="match status" value="1"/>
</dbReference>
<gene>
    <name evidence="7" type="ORF">H9981_01085</name>
</gene>
<keyword evidence="5" id="KW-0812">Transmembrane</keyword>
<comment type="subcellular location">
    <subcellularLocation>
        <location evidence="1">Membrane</location>
    </subcellularLocation>
</comment>
<dbReference type="PANTHER" id="PTHR34220">
    <property type="entry name" value="SENSOR HISTIDINE KINASE YPDA"/>
    <property type="match status" value="1"/>
</dbReference>
<evidence type="ECO:0000256" key="5">
    <source>
        <dbReference type="SAM" id="Phobius"/>
    </source>
</evidence>
<feature type="transmembrane region" description="Helical" evidence="5">
    <location>
        <begin position="20"/>
        <end position="40"/>
    </location>
</feature>
<proteinExistence type="predicted"/>
<feature type="transmembrane region" description="Helical" evidence="5">
    <location>
        <begin position="294"/>
        <end position="315"/>
    </location>
</feature>
<dbReference type="InterPro" id="IPR003660">
    <property type="entry name" value="HAMP_dom"/>
</dbReference>
<accession>A0A9D1VVY3</accession>
<feature type="domain" description="HAMP" evidence="6">
    <location>
        <begin position="315"/>
        <end position="367"/>
    </location>
</feature>
<dbReference type="SMART" id="SM00304">
    <property type="entry name" value="HAMP"/>
    <property type="match status" value="1"/>
</dbReference>
<keyword evidence="3" id="KW-0808">Transferase</keyword>
<evidence type="ECO:0000313" key="8">
    <source>
        <dbReference type="Proteomes" id="UP000824243"/>
    </source>
</evidence>
<comment type="caution">
    <text evidence="7">The sequence shown here is derived from an EMBL/GenBank/DDBJ whole genome shotgun (WGS) entry which is preliminary data.</text>
</comment>
<name>A0A9D1VVY3_9FIRM</name>
<protein>
    <submittedName>
        <fullName evidence="7">Sensor histidine kinase</fullName>
    </submittedName>
</protein>